<dbReference type="Pfam" id="PF07690">
    <property type="entry name" value="MFS_1"/>
    <property type="match status" value="1"/>
</dbReference>
<protein>
    <submittedName>
        <fullName evidence="8">MFS polyamine transporter</fullName>
    </submittedName>
</protein>
<feature type="region of interest" description="Disordered" evidence="5">
    <location>
        <begin position="1"/>
        <end position="85"/>
    </location>
</feature>
<feature type="transmembrane region" description="Helical" evidence="6">
    <location>
        <begin position="211"/>
        <end position="233"/>
    </location>
</feature>
<feature type="domain" description="Major facilitator superfamily (MFS) profile" evidence="7">
    <location>
        <begin position="119"/>
        <end position="553"/>
    </location>
</feature>
<dbReference type="GO" id="GO:0016020">
    <property type="term" value="C:membrane"/>
    <property type="evidence" value="ECO:0007669"/>
    <property type="project" value="UniProtKB-SubCell"/>
</dbReference>
<dbReference type="OrthoDB" id="6770063at2759"/>
<evidence type="ECO:0000256" key="6">
    <source>
        <dbReference type="SAM" id="Phobius"/>
    </source>
</evidence>
<feature type="compositionally biased region" description="Basic and acidic residues" evidence="5">
    <location>
        <begin position="50"/>
        <end position="70"/>
    </location>
</feature>
<feature type="transmembrane region" description="Helical" evidence="6">
    <location>
        <begin position="435"/>
        <end position="454"/>
    </location>
</feature>
<evidence type="ECO:0000256" key="3">
    <source>
        <dbReference type="ARBA" id="ARBA00022989"/>
    </source>
</evidence>
<feature type="transmembrane region" description="Helical" evidence="6">
    <location>
        <begin position="492"/>
        <end position="516"/>
    </location>
</feature>
<keyword evidence="3 6" id="KW-1133">Transmembrane helix</keyword>
<evidence type="ECO:0000313" key="9">
    <source>
        <dbReference type="Proteomes" id="UP000076722"/>
    </source>
</evidence>
<organism evidence="8 9">
    <name type="scientific">Sistotremastrum niveocremeum HHB9708</name>
    <dbReference type="NCBI Taxonomy" id="1314777"/>
    <lineage>
        <taxon>Eukaryota</taxon>
        <taxon>Fungi</taxon>
        <taxon>Dikarya</taxon>
        <taxon>Basidiomycota</taxon>
        <taxon>Agaricomycotina</taxon>
        <taxon>Agaricomycetes</taxon>
        <taxon>Sistotremastrales</taxon>
        <taxon>Sistotremastraceae</taxon>
        <taxon>Sertulicium</taxon>
        <taxon>Sertulicium niveocremeum</taxon>
    </lineage>
</organism>
<dbReference type="InterPro" id="IPR036259">
    <property type="entry name" value="MFS_trans_sf"/>
</dbReference>
<dbReference type="FunFam" id="1.20.1250.20:FF:000011">
    <property type="entry name" value="MFS multidrug transporter, putative"/>
    <property type="match status" value="1"/>
</dbReference>
<feature type="compositionally biased region" description="Polar residues" evidence="5">
    <location>
        <begin position="1"/>
        <end position="15"/>
    </location>
</feature>
<feature type="transmembrane region" description="Helical" evidence="6">
    <location>
        <begin position="154"/>
        <end position="174"/>
    </location>
</feature>
<keyword evidence="9" id="KW-1185">Reference proteome</keyword>
<keyword evidence="2 6" id="KW-0812">Transmembrane</keyword>
<name>A0A164SZ63_9AGAM</name>
<keyword evidence="4 6" id="KW-0472">Membrane</keyword>
<feature type="transmembrane region" description="Helical" evidence="6">
    <location>
        <begin position="528"/>
        <end position="549"/>
    </location>
</feature>
<accession>A0A164SZ63</accession>
<feature type="transmembrane region" description="Helical" evidence="6">
    <location>
        <begin position="394"/>
        <end position="414"/>
    </location>
</feature>
<dbReference type="PROSITE" id="PS50850">
    <property type="entry name" value="MFS"/>
    <property type="match status" value="1"/>
</dbReference>
<feature type="transmembrane region" description="Helical" evidence="6">
    <location>
        <begin position="186"/>
        <end position="205"/>
    </location>
</feature>
<evidence type="ECO:0000313" key="8">
    <source>
        <dbReference type="EMBL" id="KZS91934.1"/>
    </source>
</evidence>
<comment type="subcellular location">
    <subcellularLocation>
        <location evidence="1">Membrane</location>
        <topology evidence="1">Multi-pass membrane protein</topology>
    </subcellularLocation>
</comment>
<feature type="transmembrane region" description="Helical" evidence="6">
    <location>
        <begin position="245"/>
        <end position="268"/>
    </location>
</feature>
<dbReference type="EMBL" id="KV419412">
    <property type="protein sequence ID" value="KZS91934.1"/>
    <property type="molecule type" value="Genomic_DNA"/>
</dbReference>
<feature type="transmembrane region" description="Helical" evidence="6">
    <location>
        <begin position="117"/>
        <end position="142"/>
    </location>
</feature>
<dbReference type="GO" id="GO:0022857">
    <property type="term" value="F:transmembrane transporter activity"/>
    <property type="evidence" value="ECO:0007669"/>
    <property type="project" value="InterPro"/>
</dbReference>
<evidence type="ECO:0000256" key="1">
    <source>
        <dbReference type="ARBA" id="ARBA00004141"/>
    </source>
</evidence>
<dbReference type="Proteomes" id="UP000076722">
    <property type="component" value="Unassembled WGS sequence"/>
</dbReference>
<gene>
    <name evidence="8" type="ORF">SISNIDRAFT_413452</name>
</gene>
<feature type="compositionally biased region" description="Polar residues" evidence="5">
    <location>
        <begin position="34"/>
        <end position="49"/>
    </location>
</feature>
<dbReference type="STRING" id="1314777.A0A164SZ63"/>
<proteinExistence type="predicted"/>
<feature type="transmembrane region" description="Helical" evidence="6">
    <location>
        <begin position="460"/>
        <end position="480"/>
    </location>
</feature>
<dbReference type="PANTHER" id="PTHR23502">
    <property type="entry name" value="MAJOR FACILITATOR SUPERFAMILY"/>
    <property type="match status" value="1"/>
</dbReference>
<evidence type="ECO:0000256" key="4">
    <source>
        <dbReference type="ARBA" id="ARBA00023136"/>
    </source>
</evidence>
<dbReference type="InterPro" id="IPR011701">
    <property type="entry name" value="MFS"/>
</dbReference>
<dbReference type="PANTHER" id="PTHR23502:SF60">
    <property type="entry name" value="MAJOR FACILITATOR SUPERFAMILY (MFS) PROFILE DOMAIN-CONTAINING PROTEIN-RELATED"/>
    <property type="match status" value="1"/>
</dbReference>
<evidence type="ECO:0000256" key="2">
    <source>
        <dbReference type="ARBA" id="ARBA00022692"/>
    </source>
</evidence>
<dbReference type="AlphaFoldDB" id="A0A164SZ63"/>
<evidence type="ECO:0000256" key="5">
    <source>
        <dbReference type="SAM" id="MobiDB-lite"/>
    </source>
</evidence>
<dbReference type="Gene3D" id="1.20.1250.20">
    <property type="entry name" value="MFS general substrate transporter like domains"/>
    <property type="match status" value="1"/>
</dbReference>
<feature type="transmembrane region" description="Helical" evidence="6">
    <location>
        <begin position="274"/>
        <end position="294"/>
    </location>
</feature>
<feature type="transmembrane region" description="Helical" evidence="6">
    <location>
        <begin position="355"/>
        <end position="374"/>
    </location>
</feature>
<dbReference type="SUPFAM" id="SSF103473">
    <property type="entry name" value="MFS general substrate transporter"/>
    <property type="match status" value="1"/>
</dbReference>
<evidence type="ECO:0000259" key="7">
    <source>
        <dbReference type="PROSITE" id="PS50850"/>
    </source>
</evidence>
<sequence length="576" mass="62668">MSTPTSSSLEPSRTPSALEADVDREDATLYDYNDGSSPQPRPSNAASEKQTIDGEEHEGHERPHVPRDPHSCCAQPHPKALESGELGEAKKDEVFIVDWSGPNDPENPKNWSFGRKWAATSIVSAFTFISPVSSSMVAPAAAQLGADFGITNSAILAMTISVFVLAYAFGPLFLGPLSELYGRSRVLQLANLFFLIFNIAAGFAQTSGQLIAFRFLSGLGGSAPLAIGGGVLGDCWHPEQRGKAIAVYSLAPLLGPVVGPVAGAWIATKSTWRWVFWSTSIVDALVQCAGIIWLQETFAPVLLERKAAAIRKERGIDKDDFHTVRTPFQNEDRHWKRIFAKALTRPFVLWAREPIVQLLGVYMAFIYGLMYLKLTTIPQIYTGVYHESVGIGGLHYIALGMGLSVASQVNARILDKVYIYYKNRAGGVGRPEFRLPSMIPGTILLPIGLFMTGWGTEKHVHWILPDIGLAFIGAGVILNFQGIQTYVIDAFTLHAASALAATSFLRSVCGFGFPLFAPAMYNKLGYGVGDTVLAALAIVIGCPAPWIFWKYGERIRLRSKYSSASAKKTNPPQTKA</sequence>
<reference evidence="8 9" key="1">
    <citation type="journal article" date="2016" name="Mol. Biol. Evol.">
        <title>Comparative Genomics of Early-Diverging Mushroom-Forming Fungi Provides Insights into the Origins of Lignocellulose Decay Capabilities.</title>
        <authorList>
            <person name="Nagy L.G."/>
            <person name="Riley R."/>
            <person name="Tritt A."/>
            <person name="Adam C."/>
            <person name="Daum C."/>
            <person name="Floudas D."/>
            <person name="Sun H."/>
            <person name="Yadav J.S."/>
            <person name="Pangilinan J."/>
            <person name="Larsson K.H."/>
            <person name="Matsuura K."/>
            <person name="Barry K."/>
            <person name="Labutti K."/>
            <person name="Kuo R."/>
            <person name="Ohm R.A."/>
            <person name="Bhattacharya S.S."/>
            <person name="Shirouzu T."/>
            <person name="Yoshinaga Y."/>
            <person name="Martin F.M."/>
            <person name="Grigoriev I.V."/>
            <person name="Hibbett D.S."/>
        </authorList>
    </citation>
    <scope>NUCLEOTIDE SEQUENCE [LARGE SCALE GENOMIC DNA]</scope>
    <source>
        <strain evidence="8 9">HHB9708</strain>
    </source>
</reference>
<dbReference type="CDD" id="cd17323">
    <property type="entry name" value="MFS_Tpo1_MDR_like"/>
    <property type="match status" value="1"/>
</dbReference>
<dbReference type="InterPro" id="IPR020846">
    <property type="entry name" value="MFS_dom"/>
</dbReference>